<comment type="caution">
    <text evidence="1">The sequence shown here is derived from an EMBL/GenBank/DDBJ whole genome shotgun (WGS) entry which is preliminary data.</text>
</comment>
<accession>A0ACC1MP69</accession>
<evidence type="ECO:0000313" key="1">
    <source>
        <dbReference type="EMBL" id="KAJ2968745.1"/>
    </source>
</evidence>
<dbReference type="EMBL" id="JANJQO010001912">
    <property type="protein sequence ID" value="KAJ2968745.1"/>
    <property type="molecule type" value="Genomic_DNA"/>
</dbReference>
<protein>
    <submittedName>
        <fullName evidence="1">Uncharacterized protein</fullName>
    </submittedName>
</protein>
<dbReference type="Proteomes" id="UP001143910">
    <property type="component" value="Unassembled WGS sequence"/>
</dbReference>
<keyword evidence="2" id="KW-1185">Reference proteome</keyword>
<evidence type="ECO:0000313" key="2">
    <source>
        <dbReference type="Proteomes" id="UP001143910"/>
    </source>
</evidence>
<name>A0ACC1MP69_9HYPO</name>
<reference evidence="1" key="1">
    <citation type="submission" date="2022-08" db="EMBL/GenBank/DDBJ databases">
        <title>Genome Sequence of Lecanicillium fungicola.</title>
        <authorList>
            <person name="Buettner E."/>
        </authorList>
    </citation>
    <scope>NUCLEOTIDE SEQUENCE</scope>
    <source>
        <strain evidence="1">Babe33</strain>
    </source>
</reference>
<proteinExistence type="predicted"/>
<sequence length="157" mass="17423">MVEKHSNLLPHVESLRLASGYKSEIATPPIDTYMVGLWVIRKVAVRFCLLRRSRRGEASAMLSVSIRIVDQYDLGPLLLNDISLRYWVVIPVCGLRTGNANLSTPVSNATLGAGKSFTTRFLSSYHTGQDFETLNLDQEPTGPSSQTGQQAKPQLYR</sequence>
<organism evidence="1 2">
    <name type="scientific">Zarea fungicola</name>
    <dbReference type="NCBI Taxonomy" id="93591"/>
    <lineage>
        <taxon>Eukaryota</taxon>
        <taxon>Fungi</taxon>
        <taxon>Dikarya</taxon>
        <taxon>Ascomycota</taxon>
        <taxon>Pezizomycotina</taxon>
        <taxon>Sordariomycetes</taxon>
        <taxon>Hypocreomycetidae</taxon>
        <taxon>Hypocreales</taxon>
        <taxon>Cordycipitaceae</taxon>
        <taxon>Zarea</taxon>
    </lineage>
</organism>
<gene>
    <name evidence="1" type="ORF">NQ176_g9030</name>
</gene>